<comment type="similarity">
    <text evidence="2 17">Belongs to the GHMP kinase family. Mevalonate kinase subfamily.</text>
</comment>
<dbReference type="GO" id="GO:0019287">
    <property type="term" value="P:isopentenyl diphosphate biosynthetic process, mevalonate pathway"/>
    <property type="evidence" value="ECO:0007669"/>
    <property type="project" value="UniProtKB-UniPathway"/>
</dbReference>
<keyword evidence="5 17" id="KW-0444">Lipid biosynthesis</keyword>
<keyword evidence="8 17" id="KW-0418">Kinase</keyword>
<evidence type="ECO:0000313" key="20">
    <source>
        <dbReference type="EMBL" id="OJD28717.1"/>
    </source>
</evidence>
<evidence type="ECO:0000256" key="6">
    <source>
        <dbReference type="ARBA" id="ARBA00022679"/>
    </source>
</evidence>
<evidence type="ECO:0000313" key="21">
    <source>
        <dbReference type="Proteomes" id="UP000183809"/>
    </source>
</evidence>
<evidence type="ECO:0000256" key="17">
    <source>
        <dbReference type="RuleBase" id="RU363087"/>
    </source>
</evidence>
<organism evidence="20 21">
    <name type="scientific">Diplodia corticola</name>
    <dbReference type="NCBI Taxonomy" id="236234"/>
    <lineage>
        <taxon>Eukaryota</taxon>
        <taxon>Fungi</taxon>
        <taxon>Dikarya</taxon>
        <taxon>Ascomycota</taxon>
        <taxon>Pezizomycotina</taxon>
        <taxon>Dothideomycetes</taxon>
        <taxon>Dothideomycetes incertae sedis</taxon>
        <taxon>Botryosphaeriales</taxon>
        <taxon>Botryosphaeriaceae</taxon>
        <taxon>Diplodia</taxon>
    </lineage>
</organism>
<keyword evidence="14 17" id="KW-0753">Steroid metabolism</keyword>
<evidence type="ECO:0000256" key="10">
    <source>
        <dbReference type="ARBA" id="ARBA00022842"/>
    </source>
</evidence>
<dbReference type="SUPFAM" id="SSF54211">
    <property type="entry name" value="Ribosomal protein S5 domain 2-like"/>
    <property type="match status" value="1"/>
</dbReference>
<dbReference type="EMBL" id="MNUE01000117">
    <property type="protein sequence ID" value="OJD28717.1"/>
    <property type="molecule type" value="Genomic_DNA"/>
</dbReference>
<dbReference type="InterPro" id="IPR014721">
    <property type="entry name" value="Ribsml_uS5_D2-typ_fold_subgr"/>
</dbReference>
<keyword evidence="7 17" id="KW-0547">Nucleotide-binding</keyword>
<comment type="caution">
    <text evidence="20">The sequence shown here is derived from an EMBL/GenBank/DDBJ whole genome shotgun (WGS) entry which is preliminary data.</text>
</comment>
<dbReference type="Gene3D" id="3.30.70.890">
    <property type="entry name" value="GHMP kinase, C-terminal domain"/>
    <property type="match status" value="1"/>
</dbReference>
<dbReference type="Proteomes" id="UP000183809">
    <property type="component" value="Unassembled WGS sequence"/>
</dbReference>
<dbReference type="PRINTS" id="PR00959">
    <property type="entry name" value="MEVGALKINASE"/>
</dbReference>
<dbReference type="GO" id="GO:0005524">
    <property type="term" value="F:ATP binding"/>
    <property type="evidence" value="ECO:0007669"/>
    <property type="project" value="UniProtKB-KW"/>
</dbReference>
<evidence type="ECO:0000256" key="16">
    <source>
        <dbReference type="ARBA" id="ARBA00029438"/>
    </source>
</evidence>
<evidence type="ECO:0000256" key="15">
    <source>
        <dbReference type="ARBA" id="ARBA00029310"/>
    </source>
</evidence>
<dbReference type="InterPro" id="IPR036554">
    <property type="entry name" value="GHMP_kinase_C_sf"/>
</dbReference>
<reference evidence="20 21" key="1">
    <citation type="submission" date="2016-10" db="EMBL/GenBank/DDBJ databases">
        <title>Proteomics and genomics reveal pathogen-plant mechanisms compatible with a hemibiotrophic lifestyle of Diplodia corticola.</title>
        <authorList>
            <person name="Fernandes I."/>
            <person name="De Jonge R."/>
            <person name="Van De Peer Y."/>
            <person name="Devreese B."/>
            <person name="Alves A."/>
            <person name="Esteves A.C."/>
        </authorList>
    </citation>
    <scope>NUCLEOTIDE SEQUENCE [LARGE SCALE GENOMIC DNA]</scope>
    <source>
        <strain evidence="20 21">CBS 112549</strain>
    </source>
</reference>
<keyword evidence="9 17" id="KW-0067">ATP-binding</keyword>
<comment type="pathway">
    <text evidence="16 17">Isoprenoid biosynthesis; isopentenyl diphosphate biosynthesis via mevalonate pathway; isopentenyl diphosphate from (R)-mevalonate: step 1/3.</text>
</comment>
<feature type="domain" description="GHMP kinase C-terminal" evidence="19">
    <location>
        <begin position="313"/>
        <end position="374"/>
    </location>
</feature>
<keyword evidence="6 17" id="KW-0808">Transferase</keyword>
<sequence>MERPLAVSQNSKPLAPSFMVSAPGKVIVYGEHAVVYGKAAIAASISLRTYLLVTFPPKSNRIISLHSPDVDLNHTWNIDDLPWHDFSEANQKNQSLDPGLVEALQPHIAAVSSSRPESTRRTHRASAFAFLYLLLSLGSHDLDPCIYAVRSTIPIGAGLGSSASLAVCMATALLLQTGALSIPHQRQNTHESVLQIDRISRWAFVAEMCIHGNPSGVDNTVCSGGKAVMFQRNPPDSAVVTPLRRFPELPLLVVNTREPRSATDEINKVKGLRNSHPAVADRVLSAIHATTESAYQLISAPDFEPTSPAALRHLGDLVAINNGLLVSLGVSHPKLERTRALVDRLGVGWTKLTGAGGGGCAIVLLKKQHVPAGVADEPGAAESRSAAQELLDLERMLADEGLEMLETKLAGDGVGVLWPAVSGAEGGVEIDQKRFLGSKGKEAVENLVGINVAGQSNGWRFWRR</sequence>
<evidence type="ECO:0000256" key="7">
    <source>
        <dbReference type="ARBA" id="ARBA00022741"/>
    </source>
</evidence>
<evidence type="ECO:0000256" key="14">
    <source>
        <dbReference type="ARBA" id="ARBA00023221"/>
    </source>
</evidence>
<name>A0A1J9RM89_9PEZI</name>
<dbReference type="PROSITE" id="PS00627">
    <property type="entry name" value="GHMP_KINASES_ATP"/>
    <property type="match status" value="1"/>
</dbReference>
<evidence type="ECO:0000256" key="12">
    <source>
        <dbReference type="ARBA" id="ARBA00023098"/>
    </source>
</evidence>
<dbReference type="InterPro" id="IPR020568">
    <property type="entry name" value="Ribosomal_Su5_D2-typ_SF"/>
</dbReference>
<dbReference type="GeneID" id="31010803"/>
<evidence type="ECO:0000256" key="9">
    <source>
        <dbReference type="ARBA" id="ARBA00022840"/>
    </source>
</evidence>
<comment type="subcellular location">
    <subcellularLocation>
        <location evidence="1 17">Cytoplasm</location>
    </subcellularLocation>
</comment>
<dbReference type="AlphaFoldDB" id="A0A1J9RM89"/>
<evidence type="ECO:0000256" key="11">
    <source>
        <dbReference type="ARBA" id="ARBA00023011"/>
    </source>
</evidence>
<dbReference type="InterPro" id="IPR006205">
    <property type="entry name" value="Mev_gal_kin"/>
</dbReference>
<dbReference type="OrthoDB" id="1652964at2759"/>
<dbReference type="Pfam" id="PF08544">
    <property type="entry name" value="GHMP_kinases_C"/>
    <property type="match status" value="1"/>
</dbReference>
<dbReference type="InterPro" id="IPR006203">
    <property type="entry name" value="GHMP_knse_ATP-bd_CS"/>
</dbReference>
<evidence type="ECO:0000256" key="8">
    <source>
        <dbReference type="ARBA" id="ARBA00022777"/>
    </source>
</evidence>
<dbReference type="GO" id="GO:0004496">
    <property type="term" value="F:mevalonate kinase activity"/>
    <property type="evidence" value="ECO:0007669"/>
    <property type="project" value="UniProtKB-EC"/>
</dbReference>
<keyword evidence="12 17" id="KW-0443">Lipid metabolism</keyword>
<evidence type="ECO:0000256" key="2">
    <source>
        <dbReference type="ARBA" id="ARBA00006495"/>
    </source>
</evidence>
<dbReference type="FunFam" id="3.30.230.10:FF:000027">
    <property type="entry name" value="Mevalonate kinase"/>
    <property type="match status" value="1"/>
</dbReference>
<dbReference type="STRING" id="236234.A0A1J9RM89"/>
<keyword evidence="21" id="KW-1185">Reference proteome</keyword>
<comment type="catalytic activity">
    <reaction evidence="15">
        <text>(R)-mevalonate + ATP = (R)-5-phosphomevalonate + ADP + H(+)</text>
        <dbReference type="Rhea" id="RHEA:17065"/>
        <dbReference type="ChEBI" id="CHEBI:15378"/>
        <dbReference type="ChEBI" id="CHEBI:30616"/>
        <dbReference type="ChEBI" id="CHEBI:36464"/>
        <dbReference type="ChEBI" id="CHEBI:58146"/>
        <dbReference type="ChEBI" id="CHEBI:456216"/>
        <dbReference type="EC" id="2.7.1.36"/>
    </reaction>
    <physiologicalReaction direction="left-to-right" evidence="15">
        <dbReference type="Rhea" id="RHEA:17066"/>
    </physiologicalReaction>
</comment>
<evidence type="ECO:0000259" key="19">
    <source>
        <dbReference type="Pfam" id="PF08544"/>
    </source>
</evidence>
<dbReference type="InterPro" id="IPR013750">
    <property type="entry name" value="GHMP_kinase_C_dom"/>
</dbReference>
<accession>A0A1J9RM89</accession>
<keyword evidence="4 17" id="KW-0963">Cytoplasm</keyword>
<proteinExistence type="inferred from homology"/>
<comment type="function">
    <text evidence="17">Mevalonate kinase; part of the second module of ergosterol biosynthesis pathway that includes the middle steps of the pathway. The second module is carried out in the vacuole and involves the formation of farnesyl diphosphate, which is also an important intermediate in the biosynthesis of ubiquinone, dolichol, heme and prenylated proteins.</text>
</comment>
<evidence type="ECO:0000259" key="18">
    <source>
        <dbReference type="Pfam" id="PF00288"/>
    </source>
</evidence>
<feature type="domain" description="GHMP kinase N-terminal" evidence="18">
    <location>
        <begin position="147"/>
        <end position="222"/>
    </location>
</feature>
<evidence type="ECO:0000256" key="3">
    <source>
        <dbReference type="ARBA" id="ARBA00012103"/>
    </source>
</evidence>
<dbReference type="SUPFAM" id="SSF55060">
    <property type="entry name" value="GHMP Kinase, C-terminal domain"/>
    <property type="match status" value="1"/>
</dbReference>
<protein>
    <recommendedName>
        <fullName evidence="3 17">Mevalonate kinase</fullName>
        <shortName evidence="17">MK</shortName>
        <ecNumber evidence="3 17">2.7.1.36</ecNumber>
    </recommendedName>
</protein>
<dbReference type="RefSeq" id="XP_020124977.1">
    <property type="nucleotide sequence ID" value="XM_020270544.1"/>
</dbReference>
<keyword evidence="10" id="KW-0460">Magnesium</keyword>
<evidence type="ECO:0000256" key="4">
    <source>
        <dbReference type="ARBA" id="ARBA00022490"/>
    </source>
</evidence>
<dbReference type="NCBIfam" id="TIGR00549">
    <property type="entry name" value="mevalon_kin"/>
    <property type="match status" value="1"/>
</dbReference>
<dbReference type="Pfam" id="PF00288">
    <property type="entry name" value="GHMP_kinases_N"/>
    <property type="match status" value="1"/>
</dbReference>
<evidence type="ECO:0000256" key="13">
    <source>
        <dbReference type="ARBA" id="ARBA00023166"/>
    </source>
</evidence>
<evidence type="ECO:0000256" key="5">
    <source>
        <dbReference type="ARBA" id="ARBA00022516"/>
    </source>
</evidence>
<dbReference type="EC" id="2.7.1.36" evidence="3 17"/>
<dbReference type="UniPathway" id="UPA00057">
    <property type="reaction ID" value="UER00098"/>
</dbReference>
<keyword evidence="17" id="KW-0752">Steroid biosynthesis</keyword>
<evidence type="ECO:0000256" key="1">
    <source>
        <dbReference type="ARBA" id="ARBA00004496"/>
    </source>
</evidence>
<dbReference type="InterPro" id="IPR006204">
    <property type="entry name" value="GHMP_kinase_N_dom"/>
</dbReference>
<dbReference type="PANTHER" id="PTHR43290:SF2">
    <property type="entry name" value="MEVALONATE KINASE"/>
    <property type="match status" value="1"/>
</dbReference>
<dbReference type="Gene3D" id="3.30.230.10">
    <property type="match status" value="1"/>
</dbReference>
<dbReference type="GO" id="GO:0005829">
    <property type="term" value="C:cytosol"/>
    <property type="evidence" value="ECO:0007669"/>
    <property type="project" value="TreeGrafter"/>
</dbReference>
<dbReference type="PANTHER" id="PTHR43290">
    <property type="entry name" value="MEVALONATE KINASE"/>
    <property type="match status" value="1"/>
</dbReference>
<dbReference type="GO" id="GO:0006696">
    <property type="term" value="P:ergosterol biosynthetic process"/>
    <property type="evidence" value="ECO:0007669"/>
    <property type="project" value="TreeGrafter"/>
</dbReference>
<keyword evidence="11 17" id="KW-0756">Sterol biosynthesis</keyword>
<keyword evidence="13 17" id="KW-1207">Sterol metabolism</keyword>
<gene>
    <name evidence="20" type="ORF">BKCO1_11700010</name>
</gene>